<proteinExistence type="predicted"/>
<organism evidence="2 3">
    <name type="scientific">Actinomyces naeslundii</name>
    <dbReference type="NCBI Taxonomy" id="1655"/>
    <lineage>
        <taxon>Bacteria</taxon>
        <taxon>Bacillati</taxon>
        <taxon>Actinomycetota</taxon>
        <taxon>Actinomycetes</taxon>
        <taxon>Actinomycetales</taxon>
        <taxon>Actinomycetaceae</taxon>
        <taxon>Actinomyces</taxon>
    </lineage>
</organism>
<evidence type="ECO:0000313" key="3">
    <source>
        <dbReference type="Proteomes" id="UP001163127"/>
    </source>
</evidence>
<dbReference type="InterPro" id="IPR015943">
    <property type="entry name" value="WD40/YVTN_repeat-like_dom_sf"/>
</dbReference>
<name>A0AA47FI63_ACTNA</name>
<protein>
    <submittedName>
        <fullName evidence="2">Uncharacterized protein</fullName>
    </submittedName>
</protein>
<dbReference type="EMBL" id="CP113787">
    <property type="protein sequence ID" value="WAL43779.1"/>
    <property type="molecule type" value="Genomic_DNA"/>
</dbReference>
<dbReference type="RefSeq" id="WP_268399599.1">
    <property type="nucleotide sequence ID" value="NZ_CP113787.1"/>
</dbReference>
<feature type="region of interest" description="Disordered" evidence="1">
    <location>
        <begin position="125"/>
        <end position="145"/>
    </location>
</feature>
<evidence type="ECO:0000256" key="1">
    <source>
        <dbReference type="SAM" id="MobiDB-lite"/>
    </source>
</evidence>
<dbReference type="AlphaFoldDB" id="A0AA47FI63"/>
<reference evidence="2" key="1">
    <citation type="submission" date="2022-11" db="EMBL/GenBank/DDBJ databases">
        <title>Dental biofilm bacteria. Genome sequencing and assembly.</title>
        <authorList>
            <person name="Robertsson C."/>
        </authorList>
    </citation>
    <scope>NUCLEOTIDE SEQUENCE</scope>
    <source>
        <strain evidence="2">CW</strain>
    </source>
</reference>
<accession>A0AA47FI63</accession>
<dbReference type="Gene3D" id="2.130.10.10">
    <property type="entry name" value="YVTN repeat-like/Quinoprotein amine dehydrogenase"/>
    <property type="match status" value="1"/>
</dbReference>
<evidence type="ECO:0000313" key="2">
    <source>
        <dbReference type="EMBL" id="WAL43779.1"/>
    </source>
</evidence>
<gene>
    <name evidence="2" type="ORF">OFA60_04270</name>
</gene>
<sequence>MRQPARTTTITLWGAFVATLALALTITAPAVAIDPGGREEALPAAPSPNPSVPSIGTTVLSDGTPVGIVVAGGDGGLLHIVDLNTQTVSSREQLAPENTDVQPWEFARLSNRHVLLASGGGQLFEIDPDAPEGQKATNLSDPSRPGYEQVAAYSKFLWDVVVDEHDRAYVATQSDHGGHILRYDPSANQGKGQWTDLLPGGVQSGETEVRSLAYDNGFLYAGTGTKSLSILRINTSNNTATKLSVPSHVTAGLGHLERLQVKAGNLYVGTNVPGKIRPTCGGTCVLDPATGAQKTKDGKPIELDTWSSQVVTRPGEAEKVYYSVQSKAVPTLMEYDPRTNTSRALAEKLTSSARPSQSSWATHDHFISAGKDDGSISIVHASERIAKNLTNDANQSSGIVGSPRTIQSLAAVPGGDLYGSWYMTAPMLLRATPNAQAEKTTYSLTDAPLGQVEGFGHNSKWFITGIYPSGELVTYEMGANGPTMPQRQSVRITTDASQARPYTIVPIDADQFAVGTTPMNKNGSGALSIYDAARNEISTYPLDKIAYADPSLRGSLSNRRPLSIVHSKDKLYVGTSASGDGMNAAQTEATAPRLFEFDVKTKQVTRVMTPFKDQRSITALTSGSDGTLYGTTGMHVFTVNPADFTIGRSRALTRQGYADANRSQLIERDGVLYGIMAGRLRALSTSLQDDGTVIADSVNTPRGKVYVNALTLGADGNLYYAKGATIYRYTFPAG</sequence>
<dbReference type="Proteomes" id="UP001163127">
    <property type="component" value="Chromosome"/>
</dbReference>
<dbReference type="SUPFAM" id="SSF63829">
    <property type="entry name" value="Calcium-dependent phosphotriesterase"/>
    <property type="match status" value="2"/>
</dbReference>